<organism evidence="2 3">
    <name type="scientific">Bosea vestrisii</name>
    <dbReference type="NCBI Taxonomy" id="151416"/>
    <lineage>
        <taxon>Bacteria</taxon>
        <taxon>Pseudomonadati</taxon>
        <taxon>Pseudomonadota</taxon>
        <taxon>Alphaproteobacteria</taxon>
        <taxon>Hyphomicrobiales</taxon>
        <taxon>Boseaceae</taxon>
        <taxon>Bosea</taxon>
    </lineage>
</organism>
<comment type="caution">
    <text evidence="2">The sequence shown here is derived from an EMBL/GenBank/DDBJ whole genome shotgun (WGS) entry which is preliminary data.</text>
</comment>
<feature type="domain" description="Helix-turn-helix" evidence="1">
    <location>
        <begin position="21"/>
        <end position="73"/>
    </location>
</feature>
<dbReference type="EMBL" id="JBHSLV010000020">
    <property type="protein sequence ID" value="MFC5393508.1"/>
    <property type="molecule type" value="Genomic_DNA"/>
</dbReference>
<reference evidence="3" key="1">
    <citation type="journal article" date="2019" name="Int. J. Syst. Evol. Microbiol.">
        <title>The Global Catalogue of Microorganisms (GCM) 10K type strain sequencing project: providing services to taxonomists for standard genome sequencing and annotation.</title>
        <authorList>
            <consortium name="The Broad Institute Genomics Platform"/>
            <consortium name="The Broad Institute Genome Sequencing Center for Infectious Disease"/>
            <person name="Wu L."/>
            <person name="Ma J."/>
        </authorList>
    </citation>
    <scope>NUCLEOTIDE SEQUENCE [LARGE SCALE GENOMIC DNA]</scope>
    <source>
        <strain evidence="3">CGMCC 1.16326</strain>
    </source>
</reference>
<evidence type="ECO:0000313" key="3">
    <source>
        <dbReference type="Proteomes" id="UP001596104"/>
    </source>
</evidence>
<gene>
    <name evidence="2" type="ORF">ACFPPC_12745</name>
</gene>
<proteinExistence type="predicted"/>
<dbReference type="RefSeq" id="WP_377008498.1">
    <property type="nucleotide sequence ID" value="NZ_JBHSLV010000020.1"/>
</dbReference>
<name>A0ABW0HAX1_9HYPH</name>
<dbReference type="InterPro" id="IPR041657">
    <property type="entry name" value="HTH_17"/>
</dbReference>
<dbReference type="Proteomes" id="UP001596104">
    <property type="component" value="Unassembled WGS sequence"/>
</dbReference>
<keyword evidence="3" id="KW-1185">Reference proteome</keyword>
<evidence type="ECO:0000259" key="1">
    <source>
        <dbReference type="Pfam" id="PF12728"/>
    </source>
</evidence>
<dbReference type="Pfam" id="PF12728">
    <property type="entry name" value="HTH_17"/>
    <property type="match status" value="1"/>
</dbReference>
<evidence type="ECO:0000313" key="2">
    <source>
        <dbReference type="EMBL" id="MFC5393508.1"/>
    </source>
</evidence>
<protein>
    <submittedName>
        <fullName evidence="2">Helix-turn-helix domain-containing protein</fullName>
    </submittedName>
</protein>
<accession>A0ABW0HAX1</accession>
<sequence>MDRPAPKIESIVDEFFGDKLVLSMEEVAAILRVEVKTLRGLANDGRIECLVMGSGRSRPRRRFTREHVVAFLETPASTGARGSDATELARMREAVRRRAADGRS</sequence>